<evidence type="ECO:0000313" key="9">
    <source>
        <dbReference type="Ensembl" id="ENSCCRP00000172419.1"/>
    </source>
</evidence>
<feature type="domain" description="PAS" evidence="7">
    <location>
        <begin position="124"/>
        <end position="200"/>
    </location>
</feature>
<dbReference type="GO" id="GO:0000976">
    <property type="term" value="F:transcription cis-regulatory region binding"/>
    <property type="evidence" value="ECO:0007669"/>
    <property type="project" value="TreeGrafter"/>
</dbReference>
<protein>
    <submittedName>
        <fullName evidence="9">Aryl-hydrocarbon receptor repressor b</fullName>
    </submittedName>
</protein>
<dbReference type="GO" id="GO:0004879">
    <property type="term" value="F:nuclear receptor activity"/>
    <property type="evidence" value="ECO:0007669"/>
    <property type="project" value="TreeGrafter"/>
</dbReference>
<dbReference type="InterPro" id="IPR011598">
    <property type="entry name" value="bHLH_dom"/>
</dbReference>
<keyword evidence="10" id="KW-1185">Reference proteome</keyword>
<dbReference type="Ensembl" id="ENSCCRT00000113637.1">
    <property type="protein sequence ID" value="ENSCCRP00000172419.1"/>
    <property type="gene ID" value="ENSCCRG00000061774.1"/>
</dbReference>
<dbReference type="InterPro" id="IPR039091">
    <property type="entry name" value="AHR/AHRR"/>
</dbReference>
<dbReference type="InterPro" id="IPR000014">
    <property type="entry name" value="PAS"/>
</dbReference>
<reference evidence="9" key="1">
    <citation type="submission" date="2025-08" db="UniProtKB">
        <authorList>
            <consortium name="Ensembl"/>
        </authorList>
    </citation>
    <scope>IDENTIFICATION</scope>
</reference>
<dbReference type="InterPro" id="IPR036638">
    <property type="entry name" value="HLH_DNA-bd_sf"/>
</dbReference>
<dbReference type="InterPro" id="IPR013767">
    <property type="entry name" value="PAS_fold"/>
</dbReference>
<dbReference type="Proteomes" id="UP001108240">
    <property type="component" value="Unplaced"/>
</dbReference>
<dbReference type="PROSITE" id="PS50888">
    <property type="entry name" value="BHLH"/>
    <property type="match status" value="1"/>
</dbReference>
<dbReference type="GO" id="GO:0046983">
    <property type="term" value="F:protein dimerization activity"/>
    <property type="evidence" value="ECO:0007669"/>
    <property type="project" value="InterPro"/>
</dbReference>
<comment type="subcellular location">
    <subcellularLocation>
        <location evidence="1">Nucleus</location>
    </subcellularLocation>
</comment>
<feature type="domain" description="BHLH" evidence="8">
    <location>
        <begin position="52"/>
        <end position="105"/>
    </location>
</feature>
<evidence type="ECO:0000256" key="2">
    <source>
        <dbReference type="ARBA" id="ARBA00023015"/>
    </source>
</evidence>
<evidence type="ECO:0000259" key="7">
    <source>
        <dbReference type="PROSITE" id="PS50112"/>
    </source>
</evidence>
<evidence type="ECO:0000256" key="6">
    <source>
        <dbReference type="SAM" id="MobiDB-lite"/>
    </source>
</evidence>
<dbReference type="AlphaFoldDB" id="A0A9J8CRI1"/>
<dbReference type="FunFam" id="3.30.450.20:FF:000035">
    <property type="entry name" value="Aryl hydrocarbon receptor"/>
    <property type="match status" value="1"/>
</dbReference>
<dbReference type="GO" id="GO:0005634">
    <property type="term" value="C:nucleus"/>
    <property type="evidence" value="ECO:0007669"/>
    <property type="project" value="UniProtKB-SubCell"/>
</dbReference>
<dbReference type="GeneTree" id="ENSGT00940000154486"/>
<feature type="region of interest" description="Disordered" evidence="6">
    <location>
        <begin position="41"/>
        <end position="66"/>
    </location>
</feature>
<dbReference type="SMART" id="SM00091">
    <property type="entry name" value="PAS"/>
    <property type="match status" value="1"/>
</dbReference>
<dbReference type="PANTHER" id="PTHR10649:SF3">
    <property type="entry name" value="ARYL HYDROCARBON RECEPTOR REPRESSOR"/>
    <property type="match status" value="1"/>
</dbReference>
<dbReference type="OMA" id="HIMKPPL"/>
<organism evidence="9 10">
    <name type="scientific">Cyprinus carpio carpio</name>
    <dbReference type="NCBI Taxonomy" id="630221"/>
    <lineage>
        <taxon>Eukaryota</taxon>
        <taxon>Metazoa</taxon>
        <taxon>Chordata</taxon>
        <taxon>Craniata</taxon>
        <taxon>Vertebrata</taxon>
        <taxon>Euteleostomi</taxon>
        <taxon>Actinopterygii</taxon>
        <taxon>Neopterygii</taxon>
        <taxon>Teleostei</taxon>
        <taxon>Ostariophysi</taxon>
        <taxon>Cypriniformes</taxon>
        <taxon>Cyprinidae</taxon>
        <taxon>Cyprininae</taxon>
        <taxon>Cyprinus</taxon>
    </lineage>
</organism>
<keyword evidence="2" id="KW-0805">Transcription regulation</keyword>
<evidence type="ECO:0000256" key="3">
    <source>
        <dbReference type="ARBA" id="ARBA00023125"/>
    </source>
</evidence>
<dbReference type="GO" id="GO:0034751">
    <property type="term" value="C:aryl hydrocarbon receptor complex"/>
    <property type="evidence" value="ECO:0007669"/>
    <property type="project" value="TreeGrafter"/>
</dbReference>
<accession>A0A9J8CRI1</accession>
<dbReference type="GO" id="GO:0006805">
    <property type="term" value="P:xenobiotic metabolic process"/>
    <property type="evidence" value="ECO:0007669"/>
    <property type="project" value="InterPro"/>
</dbReference>
<dbReference type="PANTHER" id="PTHR10649">
    <property type="entry name" value="ARYL HYDROCARBON RECEPTOR"/>
    <property type="match status" value="1"/>
</dbReference>
<dbReference type="InterPro" id="IPR035965">
    <property type="entry name" value="PAS-like_dom_sf"/>
</dbReference>
<keyword evidence="4" id="KW-0804">Transcription</keyword>
<reference evidence="9" key="2">
    <citation type="submission" date="2025-09" db="UniProtKB">
        <authorList>
            <consortium name="Ensembl"/>
        </authorList>
    </citation>
    <scope>IDENTIFICATION</scope>
</reference>
<dbReference type="SUPFAM" id="SSF47459">
    <property type="entry name" value="HLH, helix-loop-helix DNA-binding domain"/>
    <property type="match status" value="1"/>
</dbReference>
<dbReference type="SMART" id="SM00353">
    <property type="entry name" value="HLH"/>
    <property type="match status" value="1"/>
</dbReference>
<dbReference type="SUPFAM" id="SSF55785">
    <property type="entry name" value="PYP-like sensor domain (PAS domain)"/>
    <property type="match status" value="1"/>
</dbReference>
<keyword evidence="3" id="KW-0238">DNA-binding</keyword>
<proteinExistence type="predicted"/>
<dbReference type="PROSITE" id="PS50112">
    <property type="entry name" value="PAS"/>
    <property type="match status" value="1"/>
</dbReference>
<sequence>MHLKVCKLFAGNQRSRFQRIFSFEVFAEMIPPGDCLYAGRKRRKPVQKQKPEKAGQKSNPSKRHRDRLNAELDRLASLLPFSADVISKLDKLSVLRLSVSFLRVKSFFQEIENCSTDASTSEQKKEILPRVIESDLLLKSLPGFALIVSSDGVIFYASCTIADYLGFHQTDVMHQKVFDYIHVDERQEFHRQLHWAMNPGQQDTVDEDAVMGHLYSAEEPDGVSPKLSPFLTRCFITRVRCLLDSSSGFLNMQFQGSLKFLQGQKRKTDSGALLPPQFALFCVAVPLVLPSIVELKMKSMMMKSKHNRSGSSDKRQRVSHGSFDGKDMRCLNWTSTSGHDGSCSAMANRKYRGEGCKTQDEPHNFGVSTLGVSRLQAVDPSWNAHCPVALRTGPSENYIPGSSYNHSHSGKLRIGCNTELQSLESYCVNRTAERKYMQNECFNMIPEAAIKTEDSNSENGCHAYGTLWRPEYAQVKTEAEYHDYFTSYQRGKAVISPPFNGHHKCVLNKDMNHSDASISIQDGYVFTNDHKSCMQHDIRVTCEFRSHNLLHSIKQEPDDSPPWCGDVSQGNVQHTCITSNCTMNTVLHKANPYVYMQ</sequence>
<dbReference type="Gene3D" id="3.30.450.20">
    <property type="entry name" value="PAS domain"/>
    <property type="match status" value="1"/>
</dbReference>
<name>A0A9J8CRI1_CYPCA</name>
<dbReference type="GO" id="GO:0048513">
    <property type="term" value="P:animal organ development"/>
    <property type="evidence" value="ECO:0007669"/>
    <property type="project" value="UniProtKB-ARBA"/>
</dbReference>
<dbReference type="CDD" id="cd00130">
    <property type="entry name" value="PAS"/>
    <property type="match status" value="1"/>
</dbReference>
<dbReference type="FunFam" id="4.10.280.10:FF:000041">
    <property type="entry name" value="aryl hydrocarbon receptor repressor"/>
    <property type="match status" value="1"/>
</dbReference>
<evidence type="ECO:0000256" key="1">
    <source>
        <dbReference type="ARBA" id="ARBA00004123"/>
    </source>
</evidence>
<evidence type="ECO:0000256" key="5">
    <source>
        <dbReference type="ARBA" id="ARBA00023242"/>
    </source>
</evidence>
<dbReference type="Gene3D" id="4.10.280.10">
    <property type="entry name" value="Helix-loop-helix DNA-binding domain"/>
    <property type="match status" value="1"/>
</dbReference>
<evidence type="ECO:0000256" key="4">
    <source>
        <dbReference type="ARBA" id="ARBA00023163"/>
    </source>
</evidence>
<dbReference type="Pfam" id="PF00989">
    <property type="entry name" value="PAS"/>
    <property type="match status" value="1"/>
</dbReference>
<keyword evidence="5" id="KW-0539">Nucleus</keyword>
<evidence type="ECO:0000259" key="8">
    <source>
        <dbReference type="PROSITE" id="PS50888"/>
    </source>
</evidence>
<evidence type="ECO:0000313" key="10">
    <source>
        <dbReference type="Proteomes" id="UP001108240"/>
    </source>
</evidence>
<feature type="region of interest" description="Disordered" evidence="6">
    <location>
        <begin position="303"/>
        <end position="323"/>
    </location>
</feature>
<dbReference type="Pfam" id="PF00010">
    <property type="entry name" value="HLH"/>
    <property type="match status" value="1"/>
</dbReference>